<dbReference type="PRINTS" id="PR00344">
    <property type="entry name" value="BCTRLSENSOR"/>
</dbReference>
<dbReference type="InterPro" id="IPR008207">
    <property type="entry name" value="Sig_transdc_His_kin_Hpt_dom"/>
</dbReference>
<dbReference type="Gene3D" id="3.40.50.2300">
    <property type="match status" value="1"/>
</dbReference>
<keyword evidence="10" id="KW-0067">ATP-binding</keyword>
<dbReference type="PROSITE" id="PS50110">
    <property type="entry name" value="RESPONSE_REGULATORY"/>
    <property type="match status" value="1"/>
</dbReference>
<comment type="catalytic activity">
    <reaction evidence="1">
        <text>ATP + protein L-histidine = ADP + protein N-phospho-L-histidine.</text>
        <dbReference type="EC" id="2.7.13.3"/>
    </reaction>
</comment>
<evidence type="ECO:0000256" key="7">
    <source>
        <dbReference type="ARBA" id="ARBA00022679"/>
    </source>
</evidence>
<keyword evidence="10" id="KW-0547">Nucleotide-binding</keyword>
<accession>A0ABQ3BU60</accession>
<feature type="domain" description="HPt" evidence="19">
    <location>
        <begin position="592"/>
        <end position="685"/>
    </location>
</feature>
<dbReference type="InterPro" id="IPR036890">
    <property type="entry name" value="HATPase_C_sf"/>
</dbReference>
<evidence type="ECO:0000259" key="17">
    <source>
        <dbReference type="PROSITE" id="PS50109"/>
    </source>
</evidence>
<evidence type="ECO:0000256" key="13">
    <source>
        <dbReference type="ARBA" id="ARBA00023136"/>
    </source>
</evidence>
<dbReference type="CDD" id="cd16922">
    <property type="entry name" value="HATPase_EvgS-ArcB-TorS-like"/>
    <property type="match status" value="1"/>
</dbReference>
<dbReference type="PANTHER" id="PTHR43047:SF64">
    <property type="entry name" value="HISTIDINE KINASE CONTAINING CHEY-HOMOLOGOUS RECEIVER DOMAIN AND PAS DOMAIN-RELATED"/>
    <property type="match status" value="1"/>
</dbReference>
<dbReference type="Pfam" id="PF00512">
    <property type="entry name" value="HisKA"/>
    <property type="match status" value="1"/>
</dbReference>
<dbReference type="InterPro" id="IPR004358">
    <property type="entry name" value="Sig_transdc_His_kin-like_C"/>
</dbReference>
<dbReference type="SMART" id="SM00448">
    <property type="entry name" value="REC"/>
    <property type="match status" value="1"/>
</dbReference>
<keyword evidence="8 16" id="KW-0812">Transmembrane</keyword>
<dbReference type="CDD" id="cd17546">
    <property type="entry name" value="REC_hyHK_CKI1_RcsC-like"/>
    <property type="match status" value="1"/>
</dbReference>
<evidence type="ECO:0000256" key="2">
    <source>
        <dbReference type="ARBA" id="ARBA00004429"/>
    </source>
</evidence>
<keyword evidence="7" id="KW-0808">Transferase</keyword>
<evidence type="ECO:0000256" key="11">
    <source>
        <dbReference type="ARBA" id="ARBA00022989"/>
    </source>
</evidence>
<protein>
    <recommendedName>
        <fullName evidence="3">histidine kinase</fullName>
        <ecNumber evidence="3">2.7.13.3</ecNumber>
    </recommendedName>
</protein>
<evidence type="ECO:0000256" key="16">
    <source>
        <dbReference type="SAM" id="Phobius"/>
    </source>
</evidence>
<dbReference type="Gene3D" id="3.30.565.10">
    <property type="entry name" value="Histidine kinase-like ATPase, C-terminal domain"/>
    <property type="match status" value="1"/>
</dbReference>
<dbReference type="Pfam" id="PF00072">
    <property type="entry name" value="Response_reg"/>
    <property type="match status" value="1"/>
</dbReference>
<keyword evidence="12" id="KW-0902">Two-component regulatory system</keyword>
<dbReference type="RefSeq" id="WP_189447217.1">
    <property type="nucleotide sequence ID" value="NZ_BMXY01000001.1"/>
</dbReference>
<keyword evidence="4" id="KW-1003">Cell membrane</keyword>
<dbReference type="SUPFAM" id="SSF52172">
    <property type="entry name" value="CheY-like"/>
    <property type="match status" value="1"/>
</dbReference>
<comment type="caution">
    <text evidence="20">The sequence shown here is derived from an EMBL/GenBank/DDBJ whole genome shotgun (WGS) entry which is preliminary data.</text>
</comment>
<dbReference type="SUPFAM" id="SSF47384">
    <property type="entry name" value="Homodimeric domain of signal transducing histidine kinase"/>
    <property type="match status" value="1"/>
</dbReference>
<dbReference type="Proteomes" id="UP000643403">
    <property type="component" value="Unassembled WGS sequence"/>
</dbReference>
<dbReference type="Pfam" id="PF01627">
    <property type="entry name" value="Hpt"/>
    <property type="match status" value="1"/>
</dbReference>
<feature type="domain" description="Histidine kinase" evidence="17">
    <location>
        <begin position="192"/>
        <end position="413"/>
    </location>
</feature>
<keyword evidence="11 16" id="KW-1133">Transmembrane helix</keyword>
<keyword evidence="6 15" id="KW-0597">Phosphoprotein</keyword>
<dbReference type="CDD" id="cd00088">
    <property type="entry name" value="HPT"/>
    <property type="match status" value="1"/>
</dbReference>
<dbReference type="InterPro" id="IPR011006">
    <property type="entry name" value="CheY-like_superfamily"/>
</dbReference>
<keyword evidence="5" id="KW-0997">Cell inner membrane</keyword>
<evidence type="ECO:0000259" key="18">
    <source>
        <dbReference type="PROSITE" id="PS50110"/>
    </source>
</evidence>
<dbReference type="InterPro" id="IPR001789">
    <property type="entry name" value="Sig_transdc_resp-reg_receiver"/>
</dbReference>
<evidence type="ECO:0000256" key="6">
    <source>
        <dbReference type="ARBA" id="ARBA00022553"/>
    </source>
</evidence>
<dbReference type="SUPFAM" id="SSF55874">
    <property type="entry name" value="ATPase domain of HSP90 chaperone/DNA topoisomerase II/histidine kinase"/>
    <property type="match status" value="1"/>
</dbReference>
<feature type="domain" description="Response regulatory" evidence="18">
    <location>
        <begin position="433"/>
        <end position="548"/>
    </location>
</feature>
<comment type="subcellular location">
    <subcellularLocation>
        <location evidence="2">Cell inner membrane</location>
        <topology evidence="2">Multi-pass membrane protein</topology>
    </subcellularLocation>
</comment>
<dbReference type="CDD" id="cd00082">
    <property type="entry name" value="HisKA"/>
    <property type="match status" value="1"/>
</dbReference>
<dbReference type="SMART" id="SM00388">
    <property type="entry name" value="HisKA"/>
    <property type="match status" value="1"/>
</dbReference>
<proteinExistence type="predicted"/>
<keyword evidence="21" id="KW-1185">Reference proteome</keyword>
<sequence length="697" mass="74714">MDDVSPEVIRRAVQAQAGVRVKVGLPVAVVAIVLALYQSRPGHEAAAVIAVIATYIVYTILTYYASRRPTRRSSRGIALATAVLDPLIYSAWLAAGGESSILIIGFYIFTTLGFGFRIGPRAMRICQSVSIIGFAGVLVLSPFWKSHPFFGLSHFILLVAVPMYAGTLMRELRDAKARAEHESRAKNQLLANVSHELRTPLTGIVSAAELLEAGSRTRESDRLIATILKLSASLGSEIDQLLDLSRLGVQTSSGTPVPFDVRTVTSHVQAALQETAAGKGIDFVVEVDPAIDRAVLGRPRDLESVLMNLAGNAVKFTPEGSVRLEVKLLGAEEGSYRLWFGVTDTGIGIPLEHQDKLFEPFYRVETGDRRQYRGTGLGTTIASEHVRRMGGELELSSAPGQGSMFWFEISLPTAQMPAANNDAHAAARVSPKRILVADDNGINLELLQQMLLKDGHEVTGARNGTEALQHLASRDFDAVMLDFNMGDIDGLTVYQTYAFGRIDPAPTFFVTADTSSATAARLNQAGTAGIVYKPLTFDKLRQALLSVFPDEAAGLAPAAVAEPAPPPVRLAAVPVEYVDPSVVQTLREIKDQPAFVHAMLGDGMDDIRSLLPQLSAAIAAEDLSGMHLQAHAMKGVALSIGAVRLANLCERLMKTTPAHLASSRERLLDELTATVDASLAALEQLRAPFAGGASKSA</sequence>
<evidence type="ECO:0000313" key="21">
    <source>
        <dbReference type="Proteomes" id="UP000643403"/>
    </source>
</evidence>
<dbReference type="InterPro" id="IPR003594">
    <property type="entry name" value="HATPase_dom"/>
</dbReference>
<evidence type="ECO:0000256" key="10">
    <source>
        <dbReference type="ARBA" id="ARBA00022840"/>
    </source>
</evidence>
<dbReference type="InterPro" id="IPR003661">
    <property type="entry name" value="HisK_dim/P_dom"/>
</dbReference>
<evidence type="ECO:0000313" key="20">
    <source>
        <dbReference type="EMBL" id="GGZ57607.1"/>
    </source>
</evidence>
<name>A0ABQ3BU60_9GAMM</name>
<dbReference type="InterPro" id="IPR036097">
    <property type="entry name" value="HisK_dim/P_sf"/>
</dbReference>
<feature type="modified residue" description="Phosphohistidine" evidence="14">
    <location>
        <position position="631"/>
    </location>
</feature>
<dbReference type="InterPro" id="IPR036641">
    <property type="entry name" value="HPT_dom_sf"/>
</dbReference>
<organism evidence="20 21">
    <name type="scientific">Cognatilysobacter xinjiangensis</name>
    <dbReference type="NCBI Taxonomy" id="546892"/>
    <lineage>
        <taxon>Bacteria</taxon>
        <taxon>Pseudomonadati</taxon>
        <taxon>Pseudomonadota</taxon>
        <taxon>Gammaproteobacteria</taxon>
        <taxon>Lysobacterales</taxon>
        <taxon>Lysobacteraceae</taxon>
        <taxon>Cognatilysobacter</taxon>
    </lineage>
</organism>
<feature type="transmembrane region" description="Helical" evidence="16">
    <location>
        <begin position="21"/>
        <end position="39"/>
    </location>
</feature>
<gene>
    <name evidence="20" type="ORF">GCM10008101_09000</name>
</gene>
<evidence type="ECO:0000259" key="19">
    <source>
        <dbReference type="PROSITE" id="PS50894"/>
    </source>
</evidence>
<feature type="transmembrane region" description="Helical" evidence="16">
    <location>
        <begin position="45"/>
        <end position="65"/>
    </location>
</feature>
<dbReference type="Gene3D" id="1.10.287.130">
    <property type="match status" value="1"/>
</dbReference>
<evidence type="ECO:0000256" key="9">
    <source>
        <dbReference type="ARBA" id="ARBA00022777"/>
    </source>
</evidence>
<dbReference type="PROSITE" id="PS50894">
    <property type="entry name" value="HPT"/>
    <property type="match status" value="1"/>
</dbReference>
<evidence type="ECO:0000256" key="15">
    <source>
        <dbReference type="PROSITE-ProRule" id="PRU00169"/>
    </source>
</evidence>
<dbReference type="SUPFAM" id="SSF47226">
    <property type="entry name" value="Histidine-containing phosphotransfer domain, HPT domain"/>
    <property type="match status" value="1"/>
</dbReference>
<dbReference type="Gene3D" id="1.20.120.160">
    <property type="entry name" value="HPT domain"/>
    <property type="match status" value="1"/>
</dbReference>
<keyword evidence="13 16" id="KW-0472">Membrane</keyword>
<feature type="transmembrane region" description="Helical" evidence="16">
    <location>
        <begin position="150"/>
        <end position="169"/>
    </location>
</feature>
<dbReference type="EC" id="2.7.13.3" evidence="3"/>
<keyword evidence="9" id="KW-0418">Kinase</keyword>
<dbReference type="SMART" id="SM00387">
    <property type="entry name" value="HATPase_c"/>
    <property type="match status" value="1"/>
</dbReference>
<feature type="modified residue" description="4-aspartylphosphate" evidence="15">
    <location>
        <position position="482"/>
    </location>
</feature>
<dbReference type="EMBL" id="BMXY01000001">
    <property type="protein sequence ID" value="GGZ57607.1"/>
    <property type="molecule type" value="Genomic_DNA"/>
</dbReference>
<dbReference type="PROSITE" id="PS50109">
    <property type="entry name" value="HIS_KIN"/>
    <property type="match status" value="1"/>
</dbReference>
<evidence type="ECO:0000256" key="5">
    <source>
        <dbReference type="ARBA" id="ARBA00022519"/>
    </source>
</evidence>
<evidence type="ECO:0000256" key="8">
    <source>
        <dbReference type="ARBA" id="ARBA00022692"/>
    </source>
</evidence>
<evidence type="ECO:0000256" key="14">
    <source>
        <dbReference type="PROSITE-ProRule" id="PRU00110"/>
    </source>
</evidence>
<dbReference type="Pfam" id="PF02518">
    <property type="entry name" value="HATPase_c"/>
    <property type="match status" value="1"/>
</dbReference>
<evidence type="ECO:0000256" key="3">
    <source>
        <dbReference type="ARBA" id="ARBA00012438"/>
    </source>
</evidence>
<evidence type="ECO:0000256" key="12">
    <source>
        <dbReference type="ARBA" id="ARBA00023012"/>
    </source>
</evidence>
<dbReference type="PANTHER" id="PTHR43047">
    <property type="entry name" value="TWO-COMPONENT HISTIDINE PROTEIN KINASE"/>
    <property type="match status" value="1"/>
</dbReference>
<reference evidence="21" key="1">
    <citation type="journal article" date="2019" name="Int. J. Syst. Evol. Microbiol.">
        <title>The Global Catalogue of Microorganisms (GCM) 10K type strain sequencing project: providing services to taxonomists for standard genome sequencing and annotation.</title>
        <authorList>
            <consortium name="The Broad Institute Genomics Platform"/>
            <consortium name="The Broad Institute Genome Sequencing Center for Infectious Disease"/>
            <person name="Wu L."/>
            <person name="Ma J."/>
        </authorList>
    </citation>
    <scope>NUCLEOTIDE SEQUENCE [LARGE SCALE GENOMIC DNA]</scope>
    <source>
        <strain evidence="21">KCTC 22558</strain>
    </source>
</reference>
<feature type="transmembrane region" description="Helical" evidence="16">
    <location>
        <begin position="125"/>
        <end position="144"/>
    </location>
</feature>
<dbReference type="SMART" id="SM00073">
    <property type="entry name" value="HPT"/>
    <property type="match status" value="1"/>
</dbReference>
<evidence type="ECO:0000256" key="1">
    <source>
        <dbReference type="ARBA" id="ARBA00000085"/>
    </source>
</evidence>
<evidence type="ECO:0000256" key="4">
    <source>
        <dbReference type="ARBA" id="ARBA00022475"/>
    </source>
</evidence>
<dbReference type="InterPro" id="IPR005467">
    <property type="entry name" value="His_kinase_dom"/>
</dbReference>